<evidence type="ECO:0000313" key="3">
    <source>
        <dbReference type="Proteomes" id="UP001360953"/>
    </source>
</evidence>
<gene>
    <name evidence="2" type="ORF">J3D65DRAFT_467384</name>
</gene>
<evidence type="ECO:0000313" key="2">
    <source>
        <dbReference type="EMBL" id="KAK7534015.1"/>
    </source>
</evidence>
<comment type="caution">
    <text evidence="2">The sequence shown here is derived from an EMBL/GenBank/DDBJ whole genome shotgun (WGS) entry which is preliminary data.</text>
</comment>
<keyword evidence="3" id="KW-1185">Reference proteome</keyword>
<protein>
    <submittedName>
        <fullName evidence="2">Uncharacterized protein</fullName>
    </submittedName>
</protein>
<dbReference type="Proteomes" id="UP001360953">
    <property type="component" value="Unassembled WGS sequence"/>
</dbReference>
<dbReference type="RefSeq" id="XP_066653054.1">
    <property type="nucleotide sequence ID" value="XM_066796484.1"/>
</dbReference>
<sequence length="183" mass="20481">MMFPLHRHVMAGGRRRRRQRRRRGGPCVWPASPLQRKPTNQQTNWTQHNIQLRAASTATDQLVAFVGWLCMAWLSDTTTASITPHVRSSSISATMHQDPLHVCHKGSSARLSIRSRRLAAISPPSSHQSLHFHSTKHHSLPSLPLNQASPRNHQAPASCLYRALASALPAQREKPRRLVALAD</sequence>
<name>A0ABR1LJE2_9PEZI</name>
<feature type="compositionally biased region" description="Basic residues" evidence="1">
    <location>
        <begin position="1"/>
        <end position="24"/>
    </location>
</feature>
<reference evidence="2 3" key="1">
    <citation type="submission" date="2024-04" db="EMBL/GenBank/DDBJ databases">
        <title>Phyllosticta paracitricarpa is synonymous to the EU quarantine fungus P. citricarpa based on phylogenomic analyses.</title>
        <authorList>
            <consortium name="Lawrence Berkeley National Laboratory"/>
            <person name="Van ingen-buijs V.A."/>
            <person name="Van westerhoven A.C."/>
            <person name="Haridas S."/>
            <person name="Skiadas P."/>
            <person name="Martin F."/>
            <person name="Groenewald J.Z."/>
            <person name="Crous P.W."/>
            <person name="Seidl M.F."/>
        </authorList>
    </citation>
    <scope>NUCLEOTIDE SEQUENCE [LARGE SCALE GENOMIC DNA]</scope>
    <source>
        <strain evidence="2 3">CPC 17464</strain>
    </source>
</reference>
<accession>A0ABR1LJE2</accession>
<organism evidence="2 3">
    <name type="scientific">Phyllosticta citribraziliensis</name>
    <dbReference type="NCBI Taxonomy" id="989973"/>
    <lineage>
        <taxon>Eukaryota</taxon>
        <taxon>Fungi</taxon>
        <taxon>Dikarya</taxon>
        <taxon>Ascomycota</taxon>
        <taxon>Pezizomycotina</taxon>
        <taxon>Dothideomycetes</taxon>
        <taxon>Dothideomycetes incertae sedis</taxon>
        <taxon>Botryosphaeriales</taxon>
        <taxon>Phyllostictaceae</taxon>
        <taxon>Phyllosticta</taxon>
    </lineage>
</organism>
<proteinExistence type="predicted"/>
<feature type="region of interest" description="Disordered" evidence="1">
    <location>
        <begin position="1"/>
        <end position="42"/>
    </location>
</feature>
<evidence type="ECO:0000256" key="1">
    <source>
        <dbReference type="SAM" id="MobiDB-lite"/>
    </source>
</evidence>
<dbReference type="GeneID" id="92029390"/>
<feature type="region of interest" description="Disordered" evidence="1">
    <location>
        <begin position="124"/>
        <end position="151"/>
    </location>
</feature>
<dbReference type="EMBL" id="JBBPEH010000009">
    <property type="protein sequence ID" value="KAK7534015.1"/>
    <property type="molecule type" value="Genomic_DNA"/>
</dbReference>